<dbReference type="EMBL" id="SRLO01000220">
    <property type="protein sequence ID" value="TNN66343.1"/>
    <property type="molecule type" value="Genomic_DNA"/>
</dbReference>
<sequence length="103" mass="11472">MFAVRSTSLYVNGHLLLQALPLLLQDVCNDLKETQRGDRESGGKLPSWANIFSCILLQWLTTSLRTTSGLEVEEEQPGSLFWSPTASLSLCSAWKGSLRLYLL</sequence>
<dbReference type="Proteomes" id="UP000314294">
    <property type="component" value="Unassembled WGS sequence"/>
</dbReference>
<protein>
    <submittedName>
        <fullName evidence="1">Uncharacterized protein</fullName>
    </submittedName>
</protein>
<dbReference type="AlphaFoldDB" id="A0A4Z2HN02"/>
<accession>A0A4Z2HN02</accession>
<evidence type="ECO:0000313" key="2">
    <source>
        <dbReference type="Proteomes" id="UP000314294"/>
    </source>
</evidence>
<reference evidence="1 2" key="1">
    <citation type="submission" date="2019-03" db="EMBL/GenBank/DDBJ databases">
        <title>First draft genome of Liparis tanakae, snailfish: a comprehensive survey of snailfish specific genes.</title>
        <authorList>
            <person name="Kim W."/>
            <person name="Song I."/>
            <person name="Jeong J.-H."/>
            <person name="Kim D."/>
            <person name="Kim S."/>
            <person name="Ryu S."/>
            <person name="Song J.Y."/>
            <person name="Lee S.K."/>
        </authorList>
    </citation>
    <scope>NUCLEOTIDE SEQUENCE [LARGE SCALE GENOMIC DNA]</scope>
    <source>
        <tissue evidence="1">Muscle</tissue>
    </source>
</reference>
<gene>
    <name evidence="1" type="ORF">EYF80_023382</name>
</gene>
<proteinExistence type="predicted"/>
<organism evidence="1 2">
    <name type="scientific">Liparis tanakae</name>
    <name type="common">Tanaka's snailfish</name>
    <dbReference type="NCBI Taxonomy" id="230148"/>
    <lineage>
        <taxon>Eukaryota</taxon>
        <taxon>Metazoa</taxon>
        <taxon>Chordata</taxon>
        <taxon>Craniata</taxon>
        <taxon>Vertebrata</taxon>
        <taxon>Euteleostomi</taxon>
        <taxon>Actinopterygii</taxon>
        <taxon>Neopterygii</taxon>
        <taxon>Teleostei</taxon>
        <taxon>Neoteleostei</taxon>
        <taxon>Acanthomorphata</taxon>
        <taxon>Eupercaria</taxon>
        <taxon>Perciformes</taxon>
        <taxon>Cottioidei</taxon>
        <taxon>Cottales</taxon>
        <taxon>Liparidae</taxon>
        <taxon>Liparis</taxon>
    </lineage>
</organism>
<evidence type="ECO:0000313" key="1">
    <source>
        <dbReference type="EMBL" id="TNN66343.1"/>
    </source>
</evidence>
<keyword evidence="2" id="KW-1185">Reference proteome</keyword>
<comment type="caution">
    <text evidence="1">The sequence shown here is derived from an EMBL/GenBank/DDBJ whole genome shotgun (WGS) entry which is preliminary data.</text>
</comment>
<name>A0A4Z2HN02_9TELE</name>